<dbReference type="PANTHER" id="PTHR31992:SF313">
    <property type="entry name" value="DOF ZINC FINGER PROTEIN DOF5.7"/>
    <property type="match status" value="1"/>
</dbReference>
<evidence type="ECO:0000256" key="4">
    <source>
        <dbReference type="ARBA" id="ARBA00023015"/>
    </source>
</evidence>
<evidence type="ECO:0000256" key="8">
    <source>
        <dbReference type="PROSITE-ProRule" id="PRU00071"/>
    </source>
</evidence>
<keyword evidence="6 9" id="KW-0804">Transcription</keyword>
<sequence>MSPQKTNTLSQSSTARKTQPPPPPAAIMIKCPRCDSTNTKFCYYNNYNLAQPRHFCKTCRRYWTKGGALRNVPIGGGCRKNKKLKSSHDGSNDAVGSSLSSDVVVGGLKFFQGLSPAMDFQLNFNSTNCFSLDYPLLGFKNIGTPQLGFPQEMGSANIANYSNNLASSIESLSCINQDRHWKLQQQRLSMMFVNGENNKQKLENSTIPSSEITIEPLIQKPQPIIFEGLDNSNTEKDCVIGSSRKDGSDISTEWFFDNCYATNNVNNDDDNNNSNWSSGFQAWADLTHYTSLP</sequence>
<comment type="function">
    <text evidence="9">Transcription factor that binds specifically to a 5'-AA[AG]G-3' consensus core sequence.</text>
</comment>
<keyword evidence="2 8" id="KW-0863">Zinc-finger</keyword>
<evidence type="ECO:0000256" key="9">
    <source>
        <dbReference type="RuleBase" id="RU369094"/>
    </source>
</evidence>
<organism evidence="12 13">
    <name type="scientific">Rehmannia glutinosa</name>
    <name type="common">Chinese foxglove</name>
    <dbReference type="NCBI Taxonomy" id="99300"/>
    <lineage>
        <taxon>Eukaryota</taxon>
        <taxon>Viridiplantae</taxon>
        <taxon>Streptophyta</taxon>
        <taxon>Embryophyta</taxon>
        <taxon>Tracheophyta</taxon>
        <taxon>Spermatophyta</taxon>
        <taxon>Magnoliopsida</taxon>
        <taxon>eudicotyledons</taxon>
        <taxon>Gunneridae</taxon>
        <taxon>Pentapetalae</taxon>
        <taxon>asterids</taxon>
        <taxon>lamiids</taxon>
        <taxon>Lamiales</taxon>
        <taxon>Orobanchaceae</taxon>
        <taxon>Rehmannieae</taxon>
        <taxon>Rehmannia</taxon>
    </lineage>
</organism>
<evidence type="ECO:0000256" key="3">
    <source>
        <dbReference type="ARBA" id="ARBA00022833"/>
    </source>
</evidence>
<proteinExistence type="predicted"/>
<feature type="compositionally biased region" description="Polar residues" evidence="10">
    <location>
        <begin position="1"/>
        <end position="17"/>
    </location>
</feature>
<dbReference type="PROSITE" id="PS01361">
    <property type="entry name" value="ZF_DOF_1"/>
    <property type="match status" value="1"/>
</dbReference>
<evidence type="ECO:0000313" key="12">
    <source>
        <dbReference type="EMBL" id="KAK6125846.1"/>
    </source>
</evidence>
<dbReference type="PANTHER" id="PTHR31992">
    <property type="entry name" value="DOF ZINC FINGER PROTEIN DOF1.4-RELATED"/>
    <property type="match status" value="1"/>
</dbReference>
<evidence type="ECO:0000259" key="11">
    <source>
        <dbReference type="PROSITE" id="PS50884"/>
    </source>
</evidence>
<dbReference type="InterPro" id="IPR045174">
    <property type="entry name" value="Dof"/>
</dbReference>
<evidence type="ECO:0000256" key="2">
    <source>
        <dbReference type="ARBA" id="ARBA00022771"/>
    </source>
</evidence>
<dbReference type="Proteomes" id="UP001318860">
    <property type="component" value="Unassembled WGS sequence"/>
</dbReference>
<evidence type="ECO:0000313" key="13">
    <source>
        <dbReference type="Proteomes" id="UP001318860"/>
    </source>
</evidence>
<gene>
    <name evidence="12" type="ORF">DH2020_040414</name>
</gene>
<comment type="subcellular location">
    <subcellularLocation>
        <location evidence="8 9">Nucleus</location>
    </subcellularLocation>
</comment>
<keyword evidence="13" id="KW-1185">Reference proteome</keyword>
<keyword evidence="4 9" id="KW-0805">Transcription regulation</keyword>
<evidence type="ECO:0000256" key="10">
    <source>
        <dbReference type="SAM" id="MobiDB-lite"/>
    </source>
</evidence>
<feature type="domain" description="Dof-type" evidence="11">
    <location>
        <begin position="29"/>
        <end position="83"/>
    </location>
</feature>
<feature type="region of interest" description="Disordered" evidence="10">
    <location>
        <begin position="1"/>
        <end position="24"/>
    </location>
</feature>
<evidence type="ECO:0000256" key="5">
    <source>
        <dbReference type="ARBA" id="ARBA00023125"/>
    </source>
</evidence>
<name>A0ABR0UV18_REHGL</name>
<keyword evidence="1 9" id="KW-0479">Metal-binding</keyword>
<protein>
    <recommendedName>
        <fullName evidence="9">Dof zinc finger protein</fullName>
    </recommendedName>
</protein>
<keyword evidence="7 8" id="KW-0539">Nucleus</keyword>
<comment type="caution">
    <text evidence="12">The sequence shown here is derived from an EMBL/GenBank/DDBJ whole genome shotgun (WGS) entry which is preliminary data.</text>
</comment>
<accession>A0ABR0UV18</accession>
<dbReference type="InterPro" id="IPR003851">
    <property type="entry name" value="Znf_Dof"/>
</dbReference>
<keyword evidence="3 9" id="KW-0862">Zinc</keyword>
<evidence type="ECO:0000256" key="1">
    <source>
        <dbReference type="ARBA" id="ARBA00022723"/>
    </source>
</evidence>
<dbReference type="PROSITE" id="PS50884">
    <property type="entry name" value="ZF_DOF_2"/>
    <property type="match status" value="1"/>
</dbReference>
<evidence type="ECO:0000256" key="7">
    <source>
        <dbReference type="ARBA" id="ARBA00023242"/>
    </source>
</evidence>
<dbReference type="Pfam" id="PF02701">
    <property type="entry name" value="Zn_ribbon_Dof"/>
    <property type="match status" value="1"/>
</dbReference>
<reference evidence="12 13" key="1">
    <citation type="journal article" date="2021" name="Comput. Struct. Biotechnol. J.">
        <title>De novo genome assembly of the potent medicinal plant Rehmannia glutinosa using nanopore technology.</title>
        <authorList>
            <person name="Ma L."/>
            <person name="Dong C."/>
            <person name="Song C."/>
            <person name="Wang X."/>
            <person name="Zheng X."/>
            <person name="Niu Y."/>
            <person name="Chen S."/>
            <person name="Feng W."/>
        </authorList>
    </citation>
    <scope>NUCLEOTIDE SEQUENCE [LARGE SCALE GENOMIC DNA]</scope>
    <source>
        <strain evidence="12">DH-2019</strain>
    </source>
</reference>
<dbReference type="EMBL" id="JABTTQ020002092">
    <property type="protein sequence ID" value="KAK6125846.1"/>
    <property type="molecule type" value="Genomic_DNA"/>
</dbReference>
<evidence type="ECO:0000256" key="6">
    <source>
        <dbReference type="ARBA" id="ARBA00023163"/>
    </source>
</evidence>
<keyword evidence="5 8" id="KW-0238">DNA-binding</keyword>